<name>A0A382IY42_9ZZZZ</name>
<gene>
    <name evidence="2" type="ORF">METZ01_LOCUS256936</name>
</gene>
<feature type="domain" description="Novel STAND NTPase 1" evidence="1">
    <location>
        <begin position="4"/>
        <end position="242"/>
    </location>
</feature>
<dbReference type="InterPro" id="IPR049052">
    <property type="entry name" value="nSTAND1"/>
</dbReference>
<accession>A0A382IY42</accession>
<sequence length="246" mass="27360">MATAGSSWEVAVMRPGGDPLTNLAEALIEADIHDADEEHIASHVRSSLARSGMGLVEAIKQGDLPENTNLLLVVDQFEEIFRFRRISGLSEEEAGHFITLLLEASEQIDLPIYVVLTMRSDFLGDCAQFRGLAESVNEGEYLIPRLNRNQRRQAIEGPVAVGQREITSRLVQRLLNDIGDDPDQLPILQHALMRTWDHWDESGADGPLDLDHYQATGGMDEALSLHADEVHAGLPDDEHRWIAEKL</sequence>
<reference evidence="2" key="1">
    <citation type="submission" date="2018-05" db="EMBL/GenBank/DDBJ databases">
        <authorList>
            <person name="Lanie J.A."/>
            <person name="Ng W.-L."/>
            <person name="Kazmierczak K.M."/>
            <person name="Andrzejewski T.M."/>
            <person name="Davidsen T.M."/>
            <person name="Wayne K.J."/>
            <person name="Tettelin H."/>
            <person name="Glass J.I."/>
            <person name="Rusch D."/>
            <person name="Podicherti R."/>
            <person name="Tsui H.-C.T."/>
            <person name="Winkler M.E."/>
        </authorList>
    </citation>
    <scope>NUCLEOTIDE SEQUENCE</scope>
</reference>
<dbReference type="Pfam" id="PF20703">
    <property type="entry name" value="nSTAND1"/>
    <property type="match status" value="1"/>
</dbReference>
<dbReference type="EMBL" id="UINC01070155">
    <property type="protein sequence ID" value="SVC04082.1"/>
    <property type="molecule type" value="Genomic_DNA"/>
</dbReference>
<dbReference type="AlphaFoldDB" id="A0A382IY42"/>
<evidence type="ECO:0000259" key="1">
    <source>
        <dbReference type="Pfam" id="PF20703"/>
    </source>
</evidence>
<organism evidence="2">
    <name type="scientific">marine metagenome</name>
    <dbReference type="NCBI Taxonomy" id="408172"/>
    <lineage>
        <taxon>unclassified sequences</taxon>
        <taxon>metagenomes</taxon>
        <taxon>ecological metagenomes</taxon>
    </lineage>
</organism>
<protein>
    <recommendedName>
        <fullName evidence="1">Novel STAND NTPase 1 domain-containing protein</fullName>
    </recommendedName>
</protein>
<proteinExistence type="predicted"/>
<feature type="non-terminal residue" evidence="2">
    <location>
        <position position="246"/>
    </location>
</feature>
<evidence type="ECO:0000313" key="2">
    <source>
        <dbReference type="EMBL" id="SVC04082.1"/>
    </source>
</evidence>